<dbReference type="FunFam" id="3.40.50.10440:FF:000001">
    <property type="entry name" value="Dihydroxyacetone kinase, DhaK subunit"/>
    <property type="match status" value="1"/>
</dbReference>
<evidence type="ECO:0000256" key="6">
    <source>
        <dbReference type="ARBA" id="ARBA00022679"/>
    </source>
</evidence>
<comment type="catalytic activity">
    <reaction evidence="12">
        <text>dihydroxyacetone + ATP = dihydroxyacetone phosphate + ADP + H(+)</text>
        <dbReference type="Rhea" id="RHEA:15773"/>
        <dbReference type="ChEBI" id="CHEBI:15378"/>
        <dbReference type="ChEBI" id="CHEBI:16016"/>
        <dbReference type="ChEBI" id="CHEBI:30616"/>
        <dbReference type="ChEBI" id="CHEBI:57642"/>
        <dbReference type="ChEBI" id="CHEBI:456216"/>
        <dbReference type="EC" id="2.7.1.29"/>
    </reaction>
</comment>
<evidence type="ECO:0000256" key="15">
    <source>
        <dbReference type="ARBA" id="ARBA00079901"/>
    </source>
</evidence>
<feature type="binding site" evidence="18">
    <location>
        <begin position="54"/>
        <end position="57"/>
    </location>
    <ligand>
        <name>substrate</name>
    </ligand>
</feature>
<keyword evidence="23" id="KW-1185">Reference proteome</keyword>
<dbReference type="GO" id="GO:0005524">
    <property type="term" value="F:ATP binding"/>
    <property type="evidence" value="ECO:0007669"/>
    <property type="project" value="UniProtKB-KW"/>
</dbReference>
<dbReference type="Pfam" id="PF02733">
    <property type="entry name" value="Dak1"/>
    <property type="match status" value="1"/>
</dbReference>
<evidence type="ECO:0000256" key="16">
    <source>
        <dbReference type="ARBA" id="ARBA00083754"/>
    </source>
</evidence>
<evidence type="ECO:0000259" key="20">
    <source>
        <dbReference type="PROSITE" id="PS51480"/>
    </source>
</evidence>
<evidence type="ECO:0000256" key="14">
    <source>
        <dbReference type="ARBA" id="ARBA00075491"/>
    </source>
</evidence>
<dbReference type="InterPro" id="IPR012734">
    <property type="entry name" value="DhaK_ATP"/>
</dbReference>
<gene>
    <name evidence="22" type="primary">DAK1</name>
    <name evidence="22" type="ORF">DEBR0S6_07228G</name>
</gene>
<evidence type="ECO:0000313" key="22">
    <source>
        <dbReference type="EMBL" id="VUG20070.1"/>
    </source>
</evidence>
<feature type="active site" description="Tele-hemiaminal-histidine intermediate" evidence="17">
    <location>
        <position position="239"/>
    </location>
</feature>
<dbReference type="GO" id="GO:0019588">
    <property type="term" value="P:anaerobic glycerol catabolic process"/>
    <property type="evidence" value="ECO:0007669"/>
    <property type="project" value="UniProtKB-UniPathway"/>
</dbReference>
<dbReference type="FunFam" id="1.25.40.340:FF:000001">
    <property type="entry name" value="Dihydroxyacetone kinase 1"/>
    <property type="match status" value="1"/>
</dbReference>
<evidence type="ECO:0000256" key="10">
    <source>
        <dbReference type="ARBA" id="ARBA00022840"/>
    </source>
</evidence>
<keyword evidence="6" id="KW-0808">Transferase</keyword>
<dbReference type="FunFam" id="3.30.1180.20:FF:000001">
    <property type="entry name" value="Dihydroxyacetone kinase 1"/>
    <property type="match status" value="1"/>
</dbReference>
<feature type="domain" description="DhaK" evidence="21">
    <location>
        <begin position="9"/>
        <end position="362"/>
    </location>
</feature>
<dbReference type="GO" id="GO:0061610">
    <property type="term" value="P:glycerol to glycerone phosphate metabolic process"/>
    <property type="evidence" value="ECO:0007669"/>
    <property type="project" value="UniProtKB-ARBA"/>
</dbReference>
<protein>
    <recommendedName>
        <fullName evidence="13">Dihydroxyacetone kinase</fullName>
        <ecNumber evidence="5">2.7.1.28</ecNumber>
        <ecNumber evidence="4">2.7.1.29</ecNumber>
    </recommendedName>
    <alternativeName>
        <fullName evidence="14">Glycerone kinase</fullName>
    </alternativeName>
    <alternativeName>
        <fullName evidence="15">Triokinase</fullName>
    </alternativeName>
    <alternativeName>
        <fullName evidence="16">Triose kinase</fullName>
    </alternativeName>
</protein>
<feature type="binding site" evidence="18">
    <location>
        <position position="105"/>
    </location>
    <ligand>
        <name>substrate</name>
    </ligand>
</feature>
<evidence type="ECO:0000256" key="18">
    <source>
        <dbReference type="PIRSR" id="PIRSR612734-2"/>
    </source>
</evidence>
<dbReference type="GO" id="GO:0050354">
    <property type="term" value="F:triokinase activity"/>
    <property type="evidence" value="ECO:0007669"/>
    <property type="project" value="UniProtKB-EC"/>
</dbReference>
<dbReference type="EC" id="2.7.1.28" evidence="5"/>
<feature type="binding site" evidence="18">
    <location>
        <position position="110"/>
    </location>
    <ligand>
        <name>substrate</name>
    </ligand>
</feature>
<dbReference type="PROSITE" id="PS51481">
    <property type="entry name" value="DHAK"/>
    <property type="match status" value="1"/>
</dbReference>
<keyword evidence="8" id="KW-0418">Kinase</keyword>
<evidence type="ECO:0000256" key="12">
    <source>
        <dbReference type="ARBA" id="ARBA00048898"/>
    </source>
</evidence>
<feature type="domain" description="DhaL" evidence="20">
    <location>
        <begin position="402"/>
        <end position="610"/>
    </location>
</feature>
<evidence type="ECO:0000256" key="13">
    <source>
        <dbReference type="ARBA" id="ARBA00068178"/>
    </source>
</evidence>
<dbReference type="Pfam" id="PF02734">
    <property type="entry name" value="Dak2"/>
    <property type="match status" value="1"/>
</dbReference>
<evidence type="ECO:0000256" key="8">
    <source>
        <dbReference type="ARBA" id="ARBA00022777"/>
    </source>
</evidence>
<dbReference type="SUPFAM" id="SSF82549">
    <property type="entry name" value="DAK1/DegV-like"/>
    <property type="match status" value="1"/>
</dbReference>
<dbReference type="InterPro" id="IPR004007">
    <property type="entry name" value="DhaL_dom"/>
</dbReference>
<feature type="compositionally biased region" description="Acidic residues" evidence="19">
    <location>
        <begin position="210"/>
        <end position="224"/>
    </location>
</feature>
<evidence type="ECO:0000256" key="3">
    <source>
        <dbReference type="ARBA" id="ARBA00008757"/>
    </source>
</evidence>
<dbReference type="Gene3D" id="1.25.40.340">
    <property type="match status" value="1"/>
</dbReference>
<evidence type="ECO:0000256" key="1">
    <source>
        <dbReference type="ARBA" id="ARBA00003264"/>
    </source>
</evidence>
<dbReference type="PANTHER" id="PTHR28629">
    <property type="entry name" value="TRIOKINASE/FMN CYCLASE"/>
    <property type="match status" value="1"/>
</dbReference>
<keyword evidence="10" id="KW-0067">ATP-binding</keyword>
<comment type="function">
    <text evidence="1">Catalyzes both the phosphorylation of dihydroxyacetone and of glyceraldehyde.</text>
</comment>
<comment type="pathway">
    <text evidence="2">Polyol metabolism; glycerol fermentation; glycerone phosphate from glycerol (oxidative route): step 2/2.</text>
</comment>
<comment type="similarity">
    <text evidence="3">Belongs to the dihydroxyacetone kinase (DAK) family.</text>
</comment>
<dbReference type="SMART" id="SM01120">
    <property type="entry name" value="Dak2"/>
    <property type="match status" value="1"/>
</dbReference>
<dbReference type="PANTHER" id="PTHR28629:SF4">
    <property type="entry name" value="TRIOKINASE_FMN CYCLASE"/>
    <property type="match status" value="1"/>
</dbReference>
<dbReference type="EC" id="2.7.1.29" evidence="4"/>
<evidence type="ECO:0000313" key="23">
    <source>
        <dbReference type="Proteomes" id="UP000478008"/>
    </source>
</evidence>
<feature type="region of interest" description="Disordered" evidence="19">
    <location>
        <begin position="204"/>
        <end position="228"/>
    </location>
</feature>
<dbReference type="SUPFAM" id="SSF101473">
    <property type="entry name" value="DhaL-like"/>
    <property type="match status" value="1"/>
</dbReference>
<dbReference type="InterPro" id="IPR004006">
    <property type="entry name" value="DhaK_dom"/>
</dbReference>
<dbReference type="NCBIfam" id="TIGR02361">
    <property type="entry name" value="dak_ATP"/>
    <property type="match status" value="1"/>
</dbReference>
<dbReference type="AlphaFoldDB" id="A0A7D9D1N7"/>
<dbReference type="EMBL" id="CABFWN010000006">
    <property type="protein sequence ID" value="VUG20070.1"/>
    <property type="molecule type" value="Genomic_DNA"/>
</dbReference>
<keyword evidence="7" id="KW-0547">Nucleotide-binding</keyword>
<name>A0A7D9D1N7_DEKBR</name>
<dbReference type="PROSITE" id="PS51480">
    <property type="entry name" value="DHAL"/>
    <property type="match status" value="1"/>
</dbReference>
<evidence type="ECO:0000259" key="21">
    <source>
        <dbReference type="PROSITE" id="PS51481"/>
    </source>
</evidence>
<dbReference type="GO" id="GO:0005829">
    <property type="term" value="C:cytosol"/>
    <property type="evidence" value="ECO:0007669"/>
    <property type="project" value="TreeGrafter"/>
</dbReference>
<organism evidence="22 23">
    <name type="scientific">Dekkera bruxellensis</name>
    <name type="common">Brettanomyces custersii</name>
    <dbReference type="NCBI Taxonomy" id="5007"/>
    <lineage>
        <taxon>Eukaryota</taxon>
        <taxon>Fungi</taxon>
        <taxon>Dikarya</taxon>
        <taxon>Ascomycota</taxon>
        <taxon>Saccharomycotina</taxon>
        <taxon>Pichiomycetes</taxon>
        <taxon>Pichiales</taxon>
        <taxon>Pichiaceae</taxon>
        <taxon>Brettanomyces</taxon>
    </lineage>
</organism>
<evidence type="ECO:0000256" key="2">
    <source>
        <dbReference type="ARBA" id="ARBA00004778"/>
    </source>
</evidence>
<evidence type="ECO:0000256" key="11">
    <source>
        <dbReference type="ARBA" id="ARBA00047974"/>
    </source>
</evidence>
<evidence type="ECO:0000256" key="4">
    <source>
        <dbReference type="ARBA" id="ARBA00012107"/>
    </source>
</evidence>
<evidence type="ECO:0000256" key="7">
    <source>
        <dbReference type="ARBA" id="ARBA00022741"/>
    </source>
</evidence>
<sequence>MTVSNHWQYSDEILTNSLRGLVRTNPDLKYLAAERVVYSSSSSKDKVAILSGGGAGHEPLHAGFVGKGMLDVAVSGQVFASPSVKQIYSGLKAKKSNKGTLVVVKNYTGDVIHFGMATQKVQAEGYNAKLLVVQDDVAVPRSKNAMVGRRALAGTCLVHKVIGAKAAQDGAKATLDEVYDIGQRVNRNLATVGASLDHVVIPKITTEENSTNEDEDGSDSDEEVEGLKPDEAEIGMGIHNEPGIKRISPIPDINDLLDEMLGYIFSKEDKERHYVDFDDGDEVALLVNSLGATSNLELFAIQNYAVQLLRKKYGIDPVRCYTGTFTTSLDGPGFSITILNITKAGGKEIKECLDYPTDVPAWNCHVSSATWENALGDQAVVEEPEEIAHPKLPTSNVKFDSKLFREMLTEGSKRALEKEPKITLYDTVAGDGDCGETLSRGANGILKAFRKNSLEETDAVKSLSQLTDLIETKMGGTSGGLYAIFISGLANSFKRQEEQNGKGFNVGINATVTALKDALATLENYTRARKGDRTMMDALIPFIEKLDTTKDVKKAALAAHEGAEATRKMNAMFGRAAYVGKEEFKQFEAEGGLPDPGAIGLAAILSGFADAYSKN</sequence>
<reference evidence="22 23" key="1">
    <citation type="submission" date="2019-07" db="EMBL/GenBank/DDBJ databases">
        <authorList>
            <person name="Friedrich A."/>
            <person name="Schacherer J."/>
        </authorList>
    </citation>
    <scope>NUCLEOTIDE SEQUENCE [LARGE SCALE GENOMIC DNA]</scope>
</reference>
<evidence type="ECO:0000256" key="5">
    <source>
        <dbReference type="ARBA" id="ARBA00012110"/>
    </source>
</evidence>
<dbReference type="InterPro" id="IPR036117">
    <property type="entry name" value="DhaL_dom_sf"/>
</dbReference>
<dbReference type="InterPro" id="IPR050861">
    <property type="entry name" value="Dihydroxyacetone_Kinase"/>
</dbReference>
<dbReference type="UniPathway" id="UPA00617">
    <property type="reaction ID" value="UER00669"/>
</dbReference>
<dbReference type="GO" id="GO:0004371">
    <property type="term" value="F:glycerone kinase activity"/>
    <property type="evidence" value="ECO:0007669"/>
    <property type="project" value="UniProtKB-EC"/>
</dbReference>
<evidence type="ECO:0000256" key="9">
    <source>
        <dbReference type="ARBA" id="ARBA00022798"/>
    </source>
</evidence>
<evidence type="ECO:0000256" key="17">
    <source>
        <dbReference type="PIRSR" id="PIRSR612734-1"/>
    </source>
</evidence>
<proteinExistence type="inferred from homology"/>
<comment type="catalytic activity">
    <reaction evidence="11">
        <text>D-glyceraldehyde + ATP = D-glyceraldehyde 3-phosphate + ADP + H(+)</text>
        <dbReference type="Rhea" id="RHEA:13941"/>
        <dbReference type="ChEBI" id="CHEBI:15378"/>
        <dbReference type="ChEBI" id="CHEBI:17378"/>
        <dbReference type="ChEBI" id="CHEBI:30616"/>
        <dbReference type="ChEBI" id="CHEBI:59776"/>
        <dbReference type="ChEBI" id="CHEBI:456216"/>
        <dbReference type="EC" id="2.7.1.28"/>
    </reaction>
</comment>
<accession>A0A7D9D1N7</accession>
<keyword evidence="9" id="KW-0319">Glycerol metabolism</keyword>
<evidence type="ECO:0000256" key="19">
    <source>
        <dbReference type="SAM" id="MobiDB-lite"/>
    </source>
</evidence>
<dbReference type="Gene3D" id="3.30.1180.20">
    <property type="entry name" value="Dihydroxyacetone kinase, domain 2"/>
    <property type="match status" value="1"/>
</dbReference>
<dbReference type="Proteomes" id="UP000478008">
    <property type="component" value="Unassembled WGS sequence"/>
</dbReference>
<dbReference type="Gene3D" id="3.40.50.10440">
    <property type="entry name" value="Dihydroxyacetone kinase, domain 1"/>
    <property type="match status" value="1"/>
</dbReference>